<feature type="transmembrane region" description="Helical" evidence="8">
    <location>
        <begin position="383"/>
        <end position="403"/>
    </location>
</feature>
<keyword evidence="7 8" id="KW-0472">Membrane</keyword>
<feature type="transmembrane region" description="Helical" evidence="8">
    <location>
        <begin position="350"/>
        <end position="371"/>
    </location>
</feature>
<dbReference type="PROSITE" id="PS01116">
    <property type="entry name" value="XANTH_URACIL_PERMASE"/>
    <property type="match status" value="1"/>
</dbReference>
<dbReference type="Pfam" id="PF00860">
    <property type="entry name" value="Xan_ur_permease"/>
    <property type="match status" value="1"/>
</dbReference>
<sequence length="456" mass="47650">MSVTTKAVVDPVDERLPIGKLFMLGLQHVLVMYAGAVAVPLIIGGALGLPKDQIAFLISADLMCCGIATLLQSVGVGRFGIRMPVIMAVTFAAVGPMLAIGTNPSLGLPGIFGATIASGIIGTLLAPVVGKLLRFFPPIVTGIVITSIGLTIIGVGINWAAGGVGNPDYGDPVYLGVSFAVLVFILLVTRFVKGFFSNIAVLLGILFGFMIALMLHKVNFDGLDQVKWFDIVLPFHFGMPVFDPWAIVTLTIVILITFIESTGMFLALGEIVGKPVDEKALVAGLRVDGVATVIGGVFNTFPHTSFSQNIGLVGVTGVKSRWVCAAAGVILLVFGLIPKMSVVVASIPQFVLGGAGVVMFGMVLATGIKILSKVDYSNNRYNLYIVAISIGMAMIPVASNKFFAKMPEQLAPLLHSGILLATLSAVILNAYFNGFKAPVANGHGKPNGSGMGLEAH</sequence>
<comment type="subcellular location">
    <subcellularLocation>
        <location evidence="1">Cell membrane</location>
        <topology evidence="1">Multi-pass membrane protein</topology>
    </subcellularLocation>
</comment>
<keyword evidence="4" id="KW-1003">Cell membrane</keyword>
<dbReference type="RefSeq" id="WP_039410927.1">
    <property type="nucleotide sequence ID" value="NZ_CP010310.2"/>
</dbReference>
<keyword evidence="11" id="KW-1185">Reference proteome</keyword>
<dbReference type="Proteomes" id="UP000254589">
    <property type="component" value="Unassembled WGS sequence"/>
</dbReference>
<dbReference type="AlphaFoldDB" id="A0AAJ5CYN3"/>
<reference evidence="11" key="1">
    <citation type="submission" date="2014-12" db="EMBL/GenBank/DDBJ databases">
        <title>Complete Genome Sequencing of Pandoraea pulmonicola DSM 16583.</title>
        <authorList>
            <person name="Chan K.-G."/>
        </authorList>
    </citation>
    <scope>NUCLEOTIDE SEQUENCE [LARGE SCALE GENOMIC DNA]</scope>
    <source>
        <strain evidence="11">DSM 16583</strain>
    </source>
</reference>
<evidence type="ECO:0000256" key="4">
    <source>
        <dbReference type="ARBA" id="ARBA00022475"/>
    </source>
</evidence>
<feature type="transmembrane region" description="Helical" evidence="8">
    <location>
        <begin position="83"/>
        <end position="100"/>
    </location>
</feature>
<feature type="transmembrane region" description="Helical" evidence="8">
    <location>
        <begin position="139"/>
        <end position="161"/>
    </location>
</feature>
<reference evidence="10 12" key="3">
    <citation type="submission" date="2018-06" db="EMBL/GenBank/DDBJ databases">
        <authorList>
            <consortium name="Pathogen Informatics"/>
            <person name="Doyle S."/>
        </authorList>
    </citation>
    <scope>NUCLEOTIDE SEQUENCE [LARGE SCALE GENOMIC DNA]</scope>
    <source>
        <strain evidence="10 12">NCTC13159</strain>
    </source>
</reference>
<evidence type="ECO:0000256" key="5">
    <source>
        <dbReference type="ARBA" id="ARBA00022692"/>
    </source>
</evidence>
<feature type="transmembrane region" description="Helical" evidence="8">
    <location>
        <begin position="173"/>
        <end position="192"/>
    </location>
</feature>
<dbReference type="KEGG" id="ppul:RO07_20130"/>
<comment type="similarity">
    <text evidence="2">Belongs to the nucleobase:cation symporter-2 (NCS2) (TC 2.A.40) family.</text>
</comment>
<name>A0AAJ5CYN3_PANPU</name>
<dbReference type="PANTHER" id="PTHR42810:SF4">
    <property type="entry name" value="URIC ACID TRANSPORTER UACT"/>
    <property type="match status" value="1"/>
</dbReference>
<evidence type="ECO:0000313" key="10">
    <source>
        <dbReference type="EMBL" id="SUA88731.1"/>
    </source>
</evidence>
<keyword evidence="6 8" id="KW-1133">Transmembrane helix</keyword>
<dbReference type="NCBIfam" id="NF037981">
    <property type="entry name" value="NCS2_1"/>
    <property type="match status" value="1"/>
</dbReference>
<dbReference type="InterPro" id="IPR006042">
    <property type="entry name" value="Xan_ur_permease"/>
</dbReference>
<organism evidence="10 12">
    <name type="scientific">Pandoraea pulmonicola</name>
    <dbReference type="NCBI Taxonomy" id="93221"/>
    <lineage>
        <taxon>Bacteria</taxon>
        <taxon>Pseudomonadati</taxon>
        <taxon>Pseudomonadota</taxon>
        <taxon>Betaproteobacteria</taxon>
        <taxon>Burkholderiales</taxon>
        <taxon>Burkholderiaceae</taxon>
        <taxon>Pandoraea</taxon>
    </lineage>
</organism>
<evidence type="ECO:0000256" key="3">
    <source>
        <dbReference type="ARBA" id="ARBA00022448"/>
    </source>
</evidence>
<dbReference type="GO" id="GO:0042907">
    <property type="term" value="F:xanthine transmembrane transporter activity"/>
    <property type="evidence" value="ECO:0007669"/>
    <property type="project" value="TreeGrafter"/>
</dbReference>
<dbReference type="NCBIfam" id="TIGR00801">
    <property type="entry name" value="ncs2"/>
    <property type="match status" value="1"/>
</dbReference>
<dbReference type="NCBIfam" id="TIGR03173">
    <property type="entry name" value="pbuX"/>
    <property type="match status" value="1"/>
</dbReference>
<dbReference type="InterPro" id="IPR006043">
    <property type="entry name" value="NCS2"/>
</dbReference>
<evidence type="ECO:0000313" key="12">
    <source>
        <dbReference type="Proteomes" id="UP000254589"/>
    </source>
</evidence>
<evidence type="ECO:0000313" key="9">
    <source>
        <dbReference type="EMBL" id="AJC22224.1"/>
    </source>
</evidence>
<reference evidence="9" key="2">
    <citation type="submission" date="2016-11" db="EMBL/GenBank/DDBJ databases">
        <title>Complete Genome Sequencing of Pandoraea pulmonicola DSM 16583.</title>
        <authorList>
            <person name="Chan K.-G."/>
        </authorList>
    </citation>
    <scope>NUCLEOTIDE SEQUENCE</scope>
    <source>
        <strain evidence="9">DSM 16583</strain>
    </source>
</reference>
<evidence type="ECO:0000313" key="11">
    <source>
        <dbReference type="Proteomes" id="UP000035086"/>
    </source>
</evidence>
<dbReference type="PANTHER" id="PTHR42810">
    <property type="entry name" value="PURINE PERMEASE C1399.01C-RELATED"/>
    <property type="match status" value="1"/>
</dbReference>
<feature type="transmembrane region" description="Helical" evidence="8">
    <location>
        <begin position="106"/>
        <end position="127"/>
    </location>
</feature>
<accession>A0AAJ5CYN3</accession>
<keyword evidence="3" id="KW-0813">Transport</keyword>
<dbReference type="InterPro" id="IPR017588">
    <property type="entry name" value="UacT-like"/>
</dbReference>
<evidence type="ECO:0000256" key="8">
    <source>
        <dbReference type="SAM" id="Phobius"/>
    </source>
</evidence>
<protein>
    <submittedName>
        <fullName evidence="9 10">Purine permease</fullName>
    </submittedName>
</protein>
<feature type="transmembrane region" description="Helical" evidence="8">
    <location>
        <begin position="245"/>
        <end position="268"/>
    </location>
</feature>
<feature type="transmembrane region" description="Helical" evidence="8">
    <location>
        <begin position="21"/>
        <end position="47"/>
    </location>
</feature>
<proteinExistence type="inferred from homology"/>
<evidence type="ECO:0000256" key="1">
    <source>
        <dbReference type="ARBA" id="ARBA00004651"/>
    </source>
</evidence>
<feature type="transmembrane region" description="Helical" evidence="8">
    <location>
        <begin position="53"/>
        <end position="71"/>
    </location>
</feature>
<dbReference type="Proteomes" id="UP000035086">
    <property type="component" value="Chromosome"/>
</dbReference>
<dbReference type="GO" id="GO:0005886">
    <property type="term" value="C:plasma membrane"/>
    <property type="evidence" value="ECO:0007669"/>
    <property type="project" value="UniProtKB-SubCell"/>
</dbReference>
<feature type="transmembrane region" description="Helical" evidence="8">
    <location>
        <begin position="410"/>
        <end position="432"/>
    </location>
</feature>
<dbReference type="EMBL" id="CP010310">
    <property type="protein sequence ID" value="AJC22224.1"/>
    <property type="molecule type" value="Genomic_DNA"/>
</dbReference>
<evidence type="ECO:0000256" key="7">
    <source>
        <dbReference type="ARBA" id="ARBA00023136"/>
    </source>
</evidence>
<feature type="transmembrane region" description="Helical" evidence="8">
    <location>
        <begin position="199"/>
        <end position="218"/>
    </location>
</feature>
<evidence type="ECO:0000256" key="2">
    <source>
        <dbReference type="ARBA" id="ARBA00008821"/>
    </source>
</evidence>
<gene>
    <name evidence="10" type="primary">ygfU_1</name>
    <name evidence="10" type="ORF">NCTC13159_00181</name>
    <name evidence="9" type="ORF">RO07_20130</name>
</gene>
<keyword evidence="5 8" id="KW-0812">Transmembrane</keyword>
<evidence type="ECO:0000256" key="6">
    <source>
        <dbReference type="ARBA" id="ARBA00022989"/>
    </source>
</evidence>
<dbReference type="EMBL" id="UGSJ01000001">
    <property type="protein sequence ID" value="SUA88731.1"/>
    <property type="molecule type" value="Genomic_DNA"/>
</dbReference>
<feature type="transmembrane region" description="Helical" evidence="8">
    <location>
        <begin position="320"/>
        <end position="338"/>
    </location>
</feature>